<dbReference type="InterPro" id="IPR016032">
    <property type="entry name" value="Sig_transdc_resp-reg_C-effctor"/>
</dbReference>
<feature type="domain" description="HTH luxR-type" evidence="5">
    <location>
        <begin position="175"/>
        <end position="240"/>
    </location>
</feature>
<evidence type="ECO:0000313" key="6">
    <source>
        <dbReference type="EMBL" id="GHG42238.1"/>
    </source>
</evidence>
<dbReference type="GO" id="GO:0003677">
    <property type="term" value="F:DNA binding"/>
    <property type="evidence" value="ECO:0007669"/>
    <property type="project" value="UniProtKB-KW"/>
</dbReference>
<dbReference type="PRINTS" id="PR00038">
    <property type="entry name" value="HTHLUXR"/>
</dbReference>
<keyword evidence="2" id="KW-0238">DNA-binding</keyword>
<dbReference type="GO" id="GO:0006355">
    <property type="term" value="P:regulation of DNA-templated transcription"/>
    <property type="evidence" value="ECO:0007669"/>
    <property type="project" value="InterPro"/>
</dbReference>
<organism evidence="6 7">
    <name type="scientific">Streptomyces capoamus</name>
    <dbReference type="NCBI Taxonomy" id="68183"/>
    <lineage>
        <taxon>Bacteria</taxon>
        <taxon>Bacillati</taxon>
        <taxon>Actinomycetota</taxon>
        <taxon>Actinomycetes</taxon>
        <taxon>Kitasatosporales</taxon>
        <taxon>Streptomycetaceae</taxon>
        <taxon>Streptomyces</taxon>
    </lineage>
</organism>
<sequence length="242" mass="24900">MIATMAAPSVTPTTAPSTASSLAPMTTPPRASLDAVAPRAAVRVRVRVRSSDAAARAVVEARLITAGLRPAEAPDASPQDVLVAVGGTVEGAIAACRPGLPGGQERLLVVADVLSRNGALQALRAGVRAMVLAAEATPERLAATVHSAHRGEGRLSHLALSRLLDGSPEPAGPGRRPGSPSLTGRQLQVLRLMADGHGNEAIAATLRCSKHTVKNVIYELMGQLQVRNRAHAVAHAVRTGLI</sequence>
<dbReference type="PANTHER" id="PTHR44688">
    <property type="entry name" value="DNA-BINDING TRANSCRIPTIONAL ACTIVATOR DEVR_DOSR"/>
    <property type="match status" value="1"/>
</dbReference>
<dbReference type="PROSITE" id="PS50043">
    <property type="entry name" value="HTH_LUXR_2"/>
    <property type="match status" value="1"/>
</dbReference>
<evidence type="ECO:0000256" key="1">
    <source>
        <dbReference type="ARBA" id="ARBA00023015"/>
    </source>
</evidence>
<keyword evidence="7" id="KW-1185">Reference proteome</keyword>
<evidence type="ECO:0000259" key="5">
    <source>
        <dbReference type="PROSITE" id="PS50043"/>
    </source>
</evidence>
<name>A0A919EUZ6_9ACTN</name>
<evidence type="ECO:0000256" key="3">
    <source>
        <dbReference type="ARBA" id="ARBA00023163"/>
    </source>
</evidence>
<keyword evidence="3" id="KW-0804">Transcription</keyword>
<dbReference type="SMART" id="SM00421">
    <property type="entry name" value="HTH_LUXR"/>
    <property type="match status" value="1"/>
</dbReference>
<accession>A0A919EUZ6</accession>
<dbReference type="CDD" id="cd06170">
    <property type="entry name" value="LuxR_C_like"/>
    <property type="match status" value="1"/>
</dbReference>
<evidence type="ECO:0000256" key="2">
    <source>
        <dbReference type="ARBA" id="ARBA00023125"/>
    </source>
</evidence>
<evidence type="ECO:0000313" key="7">
    <source>
        <dbReference type="Proteomes" id="UP000619355"/>
    </source>
</evidence>
<reference evidence="7" key="1">
    <citation type="journal article" date="2019" name="Int. J. Syst. Evol. Microbiol.">
        <title>The Global Catalogue of Microorganisms (GCM) 10K type strain sequencing project: providing services to taxonomists for standard genome sequencing and annotation.</title>
        <authorList>
            <consortium name="The Broad Institute Genomics Platform"/>
            <consortium name="The Broad Institute Genome Sequencing Center for Infectious Disease"/>
            <person name="Wu L."/>
            <person name="Ma J."/>
        </authorList>
    </citation>
    <scope>NUCLEOTIDE SEQUENCE [LARGE SCALE GENOMIC DNA]</scope>
    <source>
        <strain evidence="7">JCM 4253</strain>
    </source>
</reference>
<dbReference type="PANTHER" id="PTHR44688:SF16">
    <property type="entry name" value="DNA-BINDING TRANSCRIPTIONAL ACTIVATOR DEVR_DOSR"/>
    <property type="match status" value="1"/>
</dbReference>
<dbReference type="Pfam" id="PF00196">
    <property type="entry name" value="GerE"/>
    <property type="match status" value="1"/>
</dbReference>
<dbReference type="SUPFAM" id="SSF46894">
    <property type="entry name" value="C-terminal effector domain of the bipartite response regulators"/>
    <property type="match status" value="1"/>
</dbReference>
<proteinExistence type="predicted"/>
<dbReference type="Gene3D" id="3.40.50.2300">
    <property type="match status" value="1"/>
</dbReference>
<dbReference type="EMBL" id="BNBF01000004">
    <property type="protein sequence ID" value="GHG42238.1"/>
    <property type="molecule type" value="Genomic_DNA"/>
</dbReference>
<gene>
    <name evidence="6" type="ORF">GCM10018980_17750</name>
</gene>
<comment type="caution">
    <text evidence="6">The sequence shown here is derived from an EMBL/GenBank/DDBJ whole genome shotgun (WGS) entry which is preliminary data.</text>
</comment>
<keyword evidence="1" id="KW-0805">Transcription regulation</keyword>
<dbReference type="InterPro" id="IPR000792">
    <property type="entry name" value="Tscrpt_reg_LuxR_C"/>
</dbReference>
<dbReference type="Proteomes" id="UP000619355">
    <property type="component" value="Unassembled WGS sequence"/>
</dbReference>
<feature type="region of interest" description="Disordered" evidence="4">
    <location>
        <begin position="1"/>
        <end position="30"/>
    </location>
</feature>
<evidence type="ECO:0000256" key="4">
    <source>
        <dbReference type="SAM" id="MobiDB-lite"/>
    </source>
</evidence>
<dbReference type="AlphaFoldDB" id="A0A919EUZ6"/>
<protein>
    <recommendedName>
        <fullName evidence="5">HTH luxR-type domain-containing protein</fullName>
    </recommendedName>
</protein>